<organism evidence="1 2">
    <name type="scientific">Pluteus cervinus</name>
    <dbReference type="NCBI Taxonomy" id="181527"/>
    <lineage>
        <taxon>Eukaryota</taxon>
        <taxon>Fungi</taxon>
        <taxon>Dikarya</taxon>
        <taxon>Basidiomycota</taxon>
        <taxon>Agaricomycotina</taxon>
        <taxon>Agaricomycetes</taxon>
        <taxon>Agaricomycetidae</taxon>
        <taxon>Agaricales</taxon>
        <taxon>Pluteineae</taxon>
        <taxon>Pluteaceae</taxon>
        <taxon>Pluteus</taxon>
    </lineage>
</organism>
<dbReference type="EMBL" id="ML208658">
    <property type="protein sequence ID" value="TFK61465.1"/>
    <property type="molecule type" value="Genomic_DNA"/>
</dbReference>
<protein>
    <submittedName>
        <fullName evidence="1">Uncharacterized protein</fullName>
    </submittedName>
</protein>
<evidence type="ECO:0000313" key="2">
    <source>
        <dbReference type="Proteomes" id="UP000308600"/>
    </source>
</evidence>
<evidence type="ECO:0000313" key="1">
    <source>
        <dbReference type="EMBL" id="TFK61465.1"/>
    </source>
</evidence>
<sequence>MDTVHALPVELWAHILEFIPQEDLKTMRLTHRIFWACATSIVWHRLTLCNPLTEKTEKAKRILENPHLARHVTHLRLHPINWVIADKVEPWANAWLSTAPILSVLNWAHPILSWRYYHQSLESIKVAAEVTPLLIHVREITVIVNLDDMKLDLEALPLEPYRATWAGLRTECLQRLNLKLATVEATQIVSGAIKSASPVVFESLHTLTLDLGVRSRAYPQLQGDLRTILDCGRSSLRTLGFTIGSTATNYFAEVVGAFGVFPNLAQFHFEKSTCQNEAYTRSLKLVLLPFLFKHRSTLKKLHLSLLHFPSTLQTLFEHNEYDDTTLSLEAFTLGYWSWSDKSRMTSFQRFADTLTHLMLIPKFGNHAWVYEDVKMLLDSLRRPVGGIGLKGLSLRVWAISPDLLDLLAGCLTNLERLQLDYGRIAASKDQKNKDDLVLFFRTMGPRSYPLWGLRCLDARPYFVRQDWIPAAFFRRIIPSLEEVGVIDWGDGEVTLGPW</sequence>
<reference evidence="1 2" key="1">
    <citation type="journal article" date="2019" name="Nat. Ecol. Evol.">
        <title>Megaphylogeny resolves global patterns of mushroom evolution.</title>
        <authorList>
            <person name="Varga T."/>
            <person name="Krizsan K."/>
            <person name="Foldi C."/>
            <person name="Dima B."/>
            <person name="Sanchez-Garcia M."/>
            <person name="Sanchez-Ramirez S."/>
            <person name="Szollosi G.J."/>
            <person name="Szarkandi J.G."/>
            <person name="Papp V."/>
            <person name="Albert L."/>
            <person name="Andreopoulos W."/>
            <person name="Angelini C."/>
            <person name="Antonin V."/>
            <person name="Barry K.W."/>
            <person name="Bougher N.L."/>
            <person name="Buchanan P."/>
            <person name="Buyck B."/>
            <person name="Bense V."/>
            <person name="Catcheside P."/>
            <person name="Chovatia M."/>
            <person name="Cooper J."/>
            <person name="Damon W."/>
            <person name="Desjardin D."/>
            <person name="Finy P."/>
            <person name="Geml J."/>
            <person name="Haridas S."/>
            <person name="Hughes K."/>
            <person name="Justo A."/>
            <person name="Karasinski D."/>
            <person name="Kautmanova I."/>
            <person name="Kiss B."/>
            <person name="Kocsube S."/>
            <person name="Kotiranta H."/>
            <person name="LaButti K.M."/>
            <person name="Lechner B.E."/>
            <person name="Liimatainen K."/>
            <person name="Lipzen A."/>
            <person name="Lukacs Z."/>
            <person name="Mihaltcheva S."/>
            <person name="Morgado L.N."/>
            <person name="Niskanen T."/>
            <person name="Noordeloos M.E."/>
            <person name="Ohm R.A."/>
            <person name="Ortiz-Santana B."/>
            <person name="Ovrebo C."/>
            <person name="Racz N."/>
            <person name="Riley R."/>
            <person name="Savchenko A."/>
            <person name="Shiryaev A."/>
            <person name="Soop K."/>
            <person name="Spirin V."/>
            <person name="Szebenyi C."/>
            <person name="Tomsovsky M."/>
            <person name="Tulloss R.E."/>
            <person name="Uehling J."/>
            <person name="Grigoriev I.V."/>
            <person name="Vagvolgyi C."/>
            <person name="Papp T."/>
            <person name="Martin F.M."/>
            <person name="Miettinen O."/>
            <person name="Hibbett D.S."/>
            <person name="Nagy L.G."/>
        </authorList>
    </citation>
    <scope>NUCLEOTIDE SEQUENCE [LARGE SCALE GENOMIC DNA]</scope>
    <source>
        <strain evidence="1 2">NL-1719</strain>
    </source>
</reference>
<name>A0ACD3A6W1_9AGAR</name>
<accession>A0ACD3A6W1</accession>
<gene>
    <name evidence="1" type="ORF">BDN72DRAFT_459748</name>
</gene>
<keyword evidence="2" id="KW-1185">Reference proteome</keyword>
<proteinExistence type="predicted"/>
<dbReference type="Proteomes" id="UP000308600">
    <property type="component" value="Unassembled WGS sequence"/>
</dbReference>